<dbReference type="InterPro" id="IPR018484">
    <property type="entry name" value="FGGY_N"/>
</dbReference>
<feature type="domain" description="Carbohydrate kinase FGGY C-terminal" evidence="5">
    <location>
        <begin position="258"/>
        <end position="452"/>
    </location>
</feature>
<dbReference type="PANTHER" id="PTHR43095:SF5">
    <property type="entry name" value="XYLULOSE KINASE"/>
    <property type="match status" value="1"/>
</dbReference>
<dbReference type="InterPro" id="IPR018485">
    <property type="entry name" value="FGGY_C"/>
</dbReference>
<dbReference type="GO" id="GO:0005975">
    <property type="term" value="P:carbohydrate metabolic process"/>
    <property type="evidence" value="ECO:0007669"/>
    <property type="project" value="InterPro"/>
</dbReference>
<dbReference type="CDD" id="cd07779">
    <property type="entry name" value="ASKHA_NBD_FGGY_YgcE-like"/>
    <property type="match status" value="1"/>
</dbReference>
<dbReference type="Pfam" id="PF00370">
    <property type="entry name" value="FGGY_N"/>
    <property type="match status" value="1"/>
</dbReference>
<dbReference type="PANTHER" id="PTHR43095">
    <property type="entry name" value="SUGAR KINASE"/>
    <property type="match status" value="1"/>
</dbReference>
<dbReference type="EC" id="2.7.1.-" evidence="6"/>
<dbReference type="GO" id="GO:0016301">
    <property type="term" value="F:kinase activity"/>
    <property type="evidence" value="ECO:0007669"/>
    <property type="project" value="UniProtKB-KW"/>
</dbReference>
<feature type="domain" description="Carbohydrate kinase FGGY N-terminal" evidence="4">
    <location>
        <begin position="5"/>
        <end position="249"/>
    </location>
</feature>
<dbReference type="RefSeq" id="WP_005343647.1">
    <property type="nucleotide sequence ID" value="NZ_BLYK01000005.1"/>
</dbReference>
<dbReference type="Gene3D" id="3.30.420.40">
    <property type="match status" value="2"/>
</dbReference>
<dbReference type="InterPro" id="IPR000577">
    <property type="entry name" value="Carb_kinase_FGGY"/>
</dbReference>
<dbReference type="SUPFAM" id="SSF53067">
    <property type="entry name" value="Actin-like ATPase domain"/>
    <property type="match status" value="2"/>
</dbReference>
<accession>A0A174F3L5</accession>
<evidence type="ECO:0000256" key="1">
    <source>
        <dbReference type="ARBA" id="ARBA00009156"/>
    </source>
</evidence>
<keyword evidence="2 6" id="KW-0808">Transferase</keyword>
<evidence type="ECO:0000313" key="7">
    <source>
        <dbReference type="Proteomes" id="UP000095679"/>
    </source>
</evidence>
<dbReference type="InterPro" id="IPR050406">
    <property type="entry name" value="FGGY_Carb_Kinase"/>
</dbReference>
<dbReference type="Pfam" id="PF02782">
    <property type="entry name" value="FGGY_C"/>
    <property type="match status" value="1"/>
</dbReference>
<evidence type="ECO:0000256" key="3">
    <source>
        <dbReference type="ARBA" id="ARBA00022777"/>
    </source>
</evidence>
<evidence type="ECO:0000259" key="4">
    <source>
        <dbReference type="Pfam" id="PF00370"/>
    </source>
</evidence>
<dbReference type="EMBL" id="CYZL01000014">
    <property type="protein sequence ID" value="CUO44654.1"/>
    <property type="molecule type" value="Genomic_DNA"/>
</dbReference>
<evidence type="ECO:0000313" key="6">
    <source>
        <dbReference type="EMBL" id="CUO44654.1"/>
    </source>
</evidence>
<evidence type="ECO:0000256" key="2">
    <source>
        <dbReference type="ARBA" id="ARBA00022679"/>
    </source>
</evidence>
<dbReference type="GeneID" id="75048509"/>
<keyword evidence="3 6" id="KW-0418">Kinase</keyword>
<dbReference type="AlphaFoldDB" id="A0A174F3L5"/>
<sequence length="510" mass="57217">MAEEYVIGIDSGTQSTRAILFNLKGEKIASASATHPALMTDERGLIVHDYQDVYQGLCTACQILIEKIKKNSETATGTIKAIGIAAQRATVFFLDKEGQQLCRPISWMDRSWQSNEKYSDKWKDNLDAWQYFLVNYSRMNWMQREYPDIFEKVEKYFTTSGYIHYKLTGEFADSLGNNLGMPVDREHWNLYQDSAVYEGMAITRSQLATFRNPGEIIGTITNKAAKETGLPVGCPVVAGAGDKQCEILGSGTLNKGQAYITMGTMTGLNLVDDQYIADEYKVTKHRTYTAAVPGFWNAEAVSPRGFWLISWFRDNFAKNLNKDNPKKTIEQLLDEEAIHISPGAEGLITIPDWKSTWDKPYAKGIFMGFDMRHGRAHMFRSLLEGIMMQLKIGTDDMCHSTNREIKELRVGGGGSKSYVAVQAIADIFNLSVKKSEEPETCSLGAAICAAVGAGCFPDFYAAAKAMGQNHTEFLPSTENHKLYQELMEEIVNPYYKINEQLLKKLQQIIS</sequence>
<reference evidence="6 7" key="1">
    <citation type="submission" date="2015-09" db="EMBL/GenBank/DDBJ databases">
        <authorList>
            <consortium name="Pathogen Informatics"/>
        </authorList>
    </citation>
    <scope>NUCLEOTIDE SEQUENCE [LARGE SCALE GENOMIC DNA]</scope>
    <source>
        <strain evidence="6 7">2789STDY5834835</strain>
    </source>
</reference>
<dbReference type="InterPro" id="IPR043129">
    <property type="entry name" value="ATPase_NBD"/>
</dbReference>
<gene>
    <name evidence="6" type="primary">lsrK</name>
    <name evidence="6" type="ORF">ERS852450_01821</name>
</gene>
<comment type="similarity">
    <text evidence="1">Belongs to the FGGY kinase family.</text>
</comment>
<organism evidence="6 7">
    <name type="scientific">Anaerobutyricum hallii</name>
    <dbReference type="NCBI Taxonomy" id="39488"/>
    <lineage>
        <taxon>Bacteria</taxon>
        <taxon>Bacillati</taxon>
        <taxon>Bacillota</taxon>
        <taxon>Clostridia</taxon>
        <taxon>Lachnospirales</taxon>
        <taxon>Lachnospiraceae</taxon>
        <taxon>Anaerobutyricum</taxon>
    </lineage>
</organism>
<protein>
    <submittedName>
        <fullName evidence="6">Autoinducer 2 kinase LsrK</fullName>
        <ecNumber evidence="6">2.7.1.-</ecNumber>
    </submittedName>
</protein>
<name>A0A174F3L5_9FIRM</name>
<dbReference type="PIRSF" id="PIRSF000538">
    <property type="entry name" value="GlpK"/>
    <property type="match status" value="1"/>
</dbReference>
<evidence type="ECO:0000259" key="5">
    <source>
        <dbReference type="Pfam" id="PF02782"/>
    </source>
</evidence>
<dbReference type="Proteomes" id="UP000095679">
    <property type="component" value="Unassembled WGS sequence"/>
</dbReference>
<proteinExistence type="inferred from homology"/>